<dbReference type="GO" id="GO:0000287">
    <property type="term" value="F:magnesium ion binding"/>
    <property type="evidence" value="ECO:0007669"/>
    <property type="project" value="UniProtKB-ARBA"/>
</dbReference>
<evidence type="ECO:0000256" key="6">
    <source>
        <dbReference type="ARBA" id="ARBA00023277"/>
    </source>
</evidence>
<evidence type="ECO:0000256" key="4">
    <source>
        <dbReference type="ARBA" id="ARBA00022801"/>
    </source>
</evidence>
<keyword evidence="8" id="KW-1185">Reference proteome</keyword>
<dbReference type="Gene3D" id="1.10.150.240">
    <property type="entry name" value="Putative phosphatase, domain 2"/>
    <property type="match status" value="1"/>
</dbReference>
<proteinExistence type="inferred from homology"/>
<dbReference type="SFLD" id="SFLDG01129">
    <property type="entry name" value="C1.5:_HAD__Beta-PGM__Phosphata"/>
    <property type="match status" value="1"/>
</dbReference>
<dbReference type="NCBIfam" id="NF008087">
    <property type="entry name" value="PRK10826.1"/>
    <property type="match status" value="1"/>
</dbReference>
<accession>A0A411PIT2</accession>
<keyword evidence="3" id="KW-0479">Metal-binding</keyword>
<evidence type="ECO:0000256" key="1">
    <source>
        <dbReference type="ARBA" id="ARBA00001946"/>
    </source>
</evidence>
<keyword evidence="6" id="KW-0119">Carbohydrate metabolism</keyword>
<dbReference type="PANTHER" id="PTHR46193">
    <property type="entry name" value="6-PHOSPHOGLUCONATE PHOSPHATASE"/>
    <property type="match status" value="1"/>
</dbReference>
<dbReference type="Gene3D" id="3.40.50.1000">
    <property type="entry name" value="HAD superfamily/HAD-like"/>
    <property type="match status" value="1"/>
</dbReference>
<dbReference type="PANTHER" id="PTHR46193:SF18">
    <property type="entry name" value="HEXITOL PHOSPHATASE B"/>
    <property type="match status" value="1"/>
</dbReference>
<dbReference type="InterPro" id="IPR023198">
    <property type="entry name" value="PGP-like_dom2"/>
</dbReference>
<dbReference type="PRINTS" id="PR00413">
    <property type="entry name" value="HADHALOGNASE"/>
</dbReference>
<dbReference type="InterPro" id="IPR051600">
    <property type="entry name" value="Beta-PGM-like"/>
</dbReference>
<organism evidence="7 8">
    <name type="scientific">Shewanella maritima</name>
    <dbReference type="NCBI Taxonomy" id="2520507"/>
    <lineage>
        <taxon>Bacteria</taxon>
        <taxon>Pseudomonadati</taxon>
        <taxon>Pseudomonadota</taxon>
        <taxon>Gammaproteobacteria</taxon>
        <taxon>Alteromonadales</taxon>
        <taxon>Shewanellaceae</taxon>
        <taxon>Shewanella</taxon>
    </lineage>
</organism>
<keyword evidence="5" id="KW-0460">Magnesium</keyword>
<dbReference type="GO" id="GO:0016787">
    <property type="term" value="F:hydrolase activity"/>
    <property type="evidence" value="ECO:0007669"/>
    <property type="project" value="UniProtKB-KW"/>
</dbReference>
<dbReference type="RefSeq" id="WP_130600194.1">
    <property type="nucleotide sequence ID" value="NZ_CP036200.1"/>
</dbReference>
<evidence type="ECO:0000313" key="8">
    <source>
        <dbReference type="Proteomes" id="UP000291106"/>
    </source>
</evidence>
<evidence type="ECO:0000256" key="5">
    <source>
        <dbReference type="ARBA" id="ARBA00022842"/>
    </source>
</evidence>
<comment type="similarity">
    <text evidence="2">Belongs to the HAD-like hydrolase superfamily. CbbY/CbbZ/Gph/YieH family.</text>
</comment>
<keyword evidence="4" id="KW-0378">Hydrolase</keyword>
<sequence length="221" mass="24227">MNIQAIIFDMDGVIIDSEPAWQAAELVVFNQLGLNLSATDVEQTIGFRIDQVVDYWFQRKPWPNYDNAKTARDIASKVVEFIESDGKALPGIVDAIKWGREHGLKVGLATSSPNYIIDAVLSKLELTDAFDAIESAEHLALGKPHPEVYLNCANALGIKPEACVAIEDSFNGLIAATSARMQTVIIPEPRFANDPRWVIAHHQLTDATSIAATLGENSRDE</sequence>
<dbReference type="CDD" id="cd07505">
    <property type="entry name" value="HAD_BPGM-like"/>
    <property type="match status" value="1"/>
</dbReference>
<dbReference type="Proteomes" id="UP000291106">
    <property type="component" value="Chromosome"/>
</dbReference>
<dbReference type="InterPro" id="IPR006439">
    <property type="entry name" value="HAD-SF_hydro_IA"/>
</dbReference>
<evidence type="ECO:0000256" key="3">
    <source>
        <dbReference type="ARBA" id="ARBA00022723"/>
    </source>
</evidence>
<name>A0A411PIT2_9GAMM</name>
<dbReference type="InterPro" id="IPR036412">
    <property type="entry name" value="HAD-like_sf"/>
</dbReference>
<dbReference type="Pfam" id="PF13419">
    <property type="entry name" value="HAD_2"/>
    <property type="match status" value="1"/>
</dbReference>
<comment type="cofactor">
    <cofactor evidence="1">
        <name>Mg(2+)</name>
        <dbReference type="ChEBI" id="CHEBI:18420"/>
    </cofactor>
</comment>
<gene>
    <name evidence="7" type="primary">hxpB</name>
    <name evidence="7" type="ORF">EXU30_11535</name>
</gene>
<dbReference type="KEGG" id="smai:EXU30_11535"/>
<dbReference type="OrthoDB" id="9800058at2"/>
<dbReference type="SUPFAM" id="SSF56784">
    <property type="entry name" value="HAD-like"/>
    <property type="match status" value="1"/>
</dbReference>
<protein>
    <submittedName>
        <fullName evidence="7">Hexitol phosphatase HxpB</fullName>
    </submittedName>
</protein>
<dbReference type="EMBL" id="CP036200">
    <property type="protein sequence ID" value="QBF83260.1"/>
    <property type="molecule type" value="Genomic_DNA"/>
</dbReference>
<dbReference type="InterPro" id="IPR023214">
    <property type="entry name" value="HAD_sf"/>
</dbReference>
<evidence type="ECO:0000313" key="7">
    <source>
        <dbReference type="EMBL" id="QBF83260.1"/>
    </source>
</evidence>
<reference evidence="7 8" key="1">
    <citation type="submission" date="2019-02" db="EMBL/GenBank/DDBJ databases">
        <title>Shewanella sp. D4-2 isolated from Dokdo Island.</title>
        <authorList>
            <person name="Baek K."/>
        </authorList>
    </citation>
    <scope>NUCLEOTIDE SEQUENCE [LARGE SCALE GENOMIC DNA]</scope>
    <source>
        <strain evidence="7 8">D4-2</strain>
    </source>
</reference>
<dbReference type="AlphaFoldDB" id="A0A411PIT2"/>
<dbReference type="SFLD" id="SFLDS00003">
    <property type="entry name" value="Haloacid_Dehalogenase"/>
    <property type="match status" value="1"/>
</dbReference>
<dbReference type="FunFam" id="3.40.50.1000:FF:000036">
    <property type="entry name" value="HAD family hydrolase"/>
    <property type="match status" value="1"/>
</dbReference>
<evidence type="ECO:0000256" key="2">
    <source>
        <dbReference type="ARBA" id="ARBA00006171"/>
    </source>
</evidence>
<dbReference type="NCBIfam" id="TIGR01509">
    <property type="entry name" value="HAD-SF-IA-v3"/>
    <property type="match status" value="1"/>
</dbReference>
<dbReference type="InterPro" id="IPR041492">
    <property type="entry name" value="HAD_2"/>
</dbReference>
<dbReference type="SFLD" id="SFLDG01135">
    <property type="entry name" value="C1.5.6:_HAD__Beta-PGM__Phospha"/>
    <property type="match status" value="1"/>
</dbReference>